<protein>
    <submittedName>
        <fullName evidence="8">Permease</fullName>
    </submittedName>
</protein>
<evidence type="ECO:0000256" key="3">
    <source>
        <dbReference type="ARBA" id="ARBA00022692"/>
    </source>
</evidence>
<proteinExistence type="predicted"/>
<dbReference type="KEGG" id="ceu:A7L45_07385"/>
<reference evidence="9" key="1">
    <citation type="journal article" date="2016" name="Front. Microbiol.">
        <title>Complete Genome Sequence of Clostridium estertheticum DSM 8809, a Microbe Identified in Spoiled Vacuum Packed Beef.</title>
        <authorList>
            <person name="Yu Z."/>
            <person name="Gunn L."/>
            <person name="Brennan E."/>
            <person name="Reid R."/>
            <person name="Wall P.G."/>
            <person name="Gaora O.P."/>
            <person name="Hurley D."/>
            <person name="Bolton D."/>
            <person name="Fanning S."/>
        </authorList>
    </citation>
    <scope>NUCLEOTIDE SEQUENCE [LARGE SCALE GENOMIC DNA]</scope>
    <source>
        <strain evidence="9">DSM 8809</strain>
    </source>
</reference>
<comment type="subcellular location">
    <subcellularLocation>
        <location evidence="1">Cell membrane</location>
        <topology evidence="1">Multi-pass membrane protein</topology>
    </subcellularLocation>
</comment>
<dbReference type="InterPro" id="IPR003838">
    <property type="entry name" value="ABC3_permease_C"/>
</dbReference>
<dbReference type="PROSITE" id="PS51257">
    <property type="entry name" value="PROKAR_LIPOPROTEIN"/>
    <property type="match status" value="1"/>
</dbReference>
<keyword evidence="5 6" id="KW-0472">Membrane</keyword>
<dbReference type="AlphaFoldDB" id="A0A1J0GEV8"/>
<keyword evidence="3 6" id="KW-0812">Transmembrane</keyword>
<evidence type="ECO:0000256" key="4">
    <source>
        <dbReference type="ARBA" id="ARBA00022989"/>
    </source>
</evidence>
<feature type="domain" description="ABC3 transporter permease C-terminal" evidence="7">
    <location>
        <begin position="251"/>
        <end position="371"/>
    </location>
</feature>
<dbReference type="Proteomes" id="UP000182569">
    <property type="component" value="Chromosome"/>
</dbReference>
<evidence type="ECO:0000256" key="1">
    <source>
        <dbReference type="ARBA" id="ARBA00004651"/>
    </source>
</evidence>
<evidence type="ECO:0000259" key="7">
    <source>
        <dbReference type="Pfam" id="PF02687"/>
    </source>
</evidence>
<feature type="domain" description="ABC3 transporter permease C-terminal" evidence="7">
    <location>
        <begin position="619"/>
        <end position="735"/>
    </location>
</feature>
<evidence type="ECO:0000256" key="5">
    <source>
        <dbReference type="ARBA" id="ARBA00023136"/>
    </source>
</evidence>
<feature type="transmembrane region" description="Helical" evidence="6">
    <location>
        <begin position="252"/>
        <end position="272"/>
    </location>
</feature>
<dbReference type="GO" id="GO:0005886">
    <property type="term" value="C:plasma membrane"/>
    <property type="evidence" value="ECO:0007669"/>
    <property type="project" value="UniProtKB-SubCell"/>
</dbReference>
<dbReference type="RefSeq" id="WP_071612198.1">
    <property type="nucleotide sequence ID" value="NZ_CP015756.1"/>
</dbReference>
<dbReference type="InterPro" id="IPR038766">
    <property type="entry name" value="Membrane_comp_ABC_pdt"/>
</dbReference>
<sequence length="747" mass="83441">MVINKKIKRTMMENKSQYFGSLALIIISCLLFTMFKLLSGNLTNITSTFGKNYKQEDSSFMADKKLSNISEIESKFNMKMEEGNTFDYPVTKDKVIRIFSENSKVNIPAIIKGKALSGNDILIDPAYAKANKLEVGDSFKVYDKSFKIAGFMSLPSYIYPLKEASDILTDPNNFGIAVMSKVDLSVMKKGNVFYSIRFNGDRRDIEKRTTAFKDYLNNEDITIISWMDAWANSRITFVTTKISGINQISSSMPVAILLLTCILTGIVMWRMIKREAVIIGTLYAFGYKKKQIQNHYLRYPIIIALTGGIIGTILGILALKPMINVMVSYFNMPVGTVNFDIKYLLTSILMPVVFLSAAGYLVVNKSLKSSPLELMRGGKENNKVGFIEKNLKLDKLRFSTKFKVREQLRSIPRSVFLLLGVSLATVLLLFGFAAKSSLESLMKDGFDASFKYNYSYVFNSIKKGNPTGGEAFSESPFTLKSDSKINIVAYGVSPSSKYVVFKDKSGKILSTDKSIITSSLADKLKVNPGDTIKVINTLDSKLYSITVDSIAKSYVGNYIYIPMPKFNKMMSYPSGSYMGLWSNSKLNIPENQLLTTVTKADIKNAFNAMTAPIQTMVGTMAFMSFLIGLIVIYVVTSMIIDENKENISLMKVLGYRKKEVYSMILNSSAVLVILGYILGVPILLALLGAMFKSLTKEMSLSLPVTISYSYLIIGFVIIYITYELSKALSKKKLNKISMTEVLKSRLE</sequence>
<feature type="transmembrane region" description="Helical" evidence="6">
    <location>
        <begin position="299"/>
        <end position="323"/>
    </location>
</feature>
<feature type="transmembrane region" description="Helical" evidence="6">
    <location>
        <begin position="700"/>
        <end position="722"/>
    </location>
</feature>
<organism evidence="8 9">
    <name type="scientific">Clostridium estertheticum subsp. estertheticum</name>
    <dbReference type="NCBI Taxonomy" id="1552"/>
    <lineage>
        <taxon>Bacteria</taxon>
        <taxon>Bacillati</taxon>
        <taxon>Bacillota</taxon>
        <taxon>Clostridia</taxon>
        <taxon>Eubacteriales</taxon>
        <taxon>Clostridiaceae</taxon>
        <taxon>Clostridium</taxon>
    </lineage>
</organism>
<feature type="transmembrane region" description="Helical" evidence="6">
    <location>
        <begin position="660"/>
        <end position="688"/>
    </location>
</feature>
<dbReference type="Pfam" id="PF02687">
    <property type="entry name" value="FtsX"/>
    <property type="match status" value="2"/>
</dbReference>
<accession>A0A1J0GEV8</accession>
<dbReference type="PANTHER" id="PTHR30287:SF1">
    <property type="entry name" value="INNER MEMBRANE PROTEIN"/>
    <property type="match status" value="1"/>
</dbReference>
<dbReference type="OrthoDB" id="2934570at2"/>
<keyword evidence="4 6" id="KW-1133">Transmembrane helix</keyword>
<keyword evidence="2" id="KW-1003">Cell membrane</keyword>
<evidence type="ECO:0000256" key="2">
    <source>
        <dbReference type="ARBA" id="ARBA00022475"/>
    </source>
</evidence>
<dbReference type="PANTHER" id="PTHR30287">
    <property type="entry name" value="MEMBRANE COMPONENT OF PREDICTED ABC SUPERFAMILY METABOLITE UPTAKE TRANSPORTER"/>
    <property type="match status" value="1"/>
</dbReference>
<feature type="transmembrane region" description="Helical" evidence="6">
    <location>
        <begin position="415"/>
        <end position="434"/>
    </location>
</feature>
<name>A0A1J0GEV8_9CLOT</name>
<evidence type="ECO:0000313" key="8">
    <source>
        <dbReference type="EMBL" id="APC39905.1"/>
    </source>
</evidence>
<gene>
    <name evidence="8" type="ORF">A7L45_07385</name>
</gene>
<evidence type="ECO:0000313" key="9">
    <source>
        <dbReference type="Proteomes" id="UP000182569"/>
    </source>
</evidence>
<dbReference type="STRING" id="1552.A7L45_07385"/>
<evidence type="ECO:0000256" key="6">
    <source>
        <dbReference type="SAM" id="Phobius"/>
    </source>
</evidence>
<dbReference type="EMBL" id="CP015756">
    <property type="protein sequence ID" value="APC39905.1"/>
    <property type="molecule type" value="Genomic_DNA"/>
</dbReference>
<feature type="transmembrane region" description="Helical" evidence="6">
    <location>
        <begin position="343"/>
        <end position="363"/>
    </location>
</feature>
<feature type="transmembrane region" description="Helical" evidence="6">
    <location>
        <begin position="616"/>
        <end position="640"/>
    </location>
</feature>
<keyword evidence="9" id="KW-1185">Reference proteome</keyword>